<dbReference type="Proteomes" id="UP000094291">
    <property type="component" value="Unassembled WGS sequence"/>
</dbReference>
<dbReference type="EMBL" id="MDTQ01000001">
    <property type="protein sequence ID" value="ODC05211.1"/>
    <property type="molecule type" value="Genomic_DNA"/>
</dbReference>
<keyword evidence="1" id="KW-0805">Transcription regulation</keyword>
<dbReference type="GO" id="GO:0003677">
    <property type="term" value="F:DNA binding"/>
    <property type="evidence" value="ECO:0007669"/>
    <property type="project" value="UniProtKB-KW"/>
</dbReference>
<proteinExistence type="predicted"/>
<evidence type="ECO:0000313" key="7">
    <source>
        <dbReference type="Proteomes" id="UP000094291"/>
    </source>
</evidence>
<dbReference type="CDD" id="cd00090">
    <property type="entry name" value="HTH_ARSR"/>
    <property type="match status" value="1"/>
</dbReference>
<dbReference type="GO" id="GO:0006355">
    <property type="term" value="P:regulation of DNA-templated transcription"/>
    <property type="evidence" value="ECO:0007669"/>
    <property type="project" value="UniProtKB-ARBA"/>
</dbReference>
<dbReference type="AlphaFoldDB" id="A0A1E2VE03"/>
<accession>A0A1E2VE03</accession>
<dbReference type="RefSeq" id="WP_069000232.1">
    <property type="nucleotide sequence ID" value="NZ_MDTQ01000001.1"/>
</dbReference>
<dbReference type="Pfam" id="PF01638">
    <property type="entry name" value="HxlR"/>
    <property type="match status" value="1"/>
</dbReference>
<evidence type="ECO:0000259" key="5">
    <source>
        <dbReference type="PROSITE" id="PS51118"/>
    </source>
</evidence>
<evidence type="ECO:0000256" key="1">
    <source>
        <dbReference type="ARBA" id="ARBA00023015"/>
    </source>
</evidence>
<evidence type="ECO:0000256" key="3">
    <source>
        <dbReference type="ARBA" id="ARBA00023163"/>
    </source>
</evidence>
<dbReference type="PANTHER" id="PTHR33204">
    <property type="entry name" value="TRANSCRIPTIONAL REGULATOR, MARR FAMILY"/>
    <property type="match status" value="1"/>
</dbReference>
<organism evidence="6 7">
    <name type="scientific">Terasakiispira papahanaumokuakeensis</name>
    <dbReference type="NCBI Taxonomy" id="197479"/>
    <lineage>
        <taxon>Bacteria</taxon>
        <taxon>Pseudomonadati</taxon>
        <taxon>Pseudomonadota</taxon>
        <taxon>Gammaproteobacteria</taxon>
        <taxon>Oceanospirillales</taxon>
        <taxon>Terasakiispira</taxon>
    </lineage>
</organism>
<reference evidence="6 7" key="1">
    <citation type="submission" date="2016-08" db="EMBL/GenBank/DDBJ databases">
        <authorList>
            <person name="Seilhamer J.J."/>
        </authorList>
    </citation>
    <scope>NUCLEOTIDE SEQUENCE [LARGE SCALE GENOMIC DNA]</scope>
    <source>
        <strain evidence="6 7">PH27A</strain>
    </source>
</reference>
<name>A0A1E2VE03_9GAMM</name>
<protein>
    <submittedName>
        <fullName evidence="6">MarR family transcriptional regulator</fullName>
    </submittedName>
</protein>
<dbReference type="InterPro" id="IPR036388">
    <property type="entry name" value="WH-like_DNA-bd_sf"/>
</dbReference>
<dbReference type="OrthoDB" id="9807069at2"/>
<evidence type="ECO:0000256" key="4">
    <source>
        <dbReference type="SAM" id="MobiDB-lite"/>
    </source>
</evidence>
<feature type="domain" description="HTH hxlR-type" evidence="5">
    <location>
        <begin position="28"/>
        <end position="126"/>
    </location>
</feature>
<keyword evidence="2" id="KW-0238">DNA-binding</keyword>
<dbReference type="PANTHER" id="PTHR33204:SF39">
    <property type="entry name" value="TRANSCRIPTIONAL REGULATORY PROTEIN"/>
    <property type="match status" value="1"/>
</dbReference>
<gene>
    <name evidence="6" type="ORF">BFW38_05440</name>
</gene>
<feature type="compositionally biased region" description="Polar residues" evidence="4">
    <location>
        <begin position="1"/>
        <end position="19"/>
    </location>
</feature>
<dbReference type="InterPro" id="IPR011991">
    <property type="entry name" value="ArsR-like_HTH"/>
</dbReference>
<comment type="caution">
    <text evidence="6">The sequence shown here is derived from an EMBL/GenBank/DDBJ whole genome shotgun (WGS) entry which is preliminary data.</text>
</comment>
<keyword evidence="7" id="KW-1185">Reference proteome</keyword>
<evidence type="ECO:0000313" key="6">
    <source>
        <dbReference type="EMBL" id="ODC05211.1"/>
    </source>
</evidence>
<keyword evidence="3" id="KW-0804">Transcription</keyword>
<evidence type="ECO:0000256" key="2">
    <source>
        <dbReference type="ARBA" id="ARBA00023125"/>
    </source>
</evidence>
<dbReference type="InterPro" id="IPR036390">
    <property type="entry name" value="WH_DNA-bd_sf"/>
</dbReference>
<dbReference type="SUPFAM" id="SSF46785">
    <property type="entry name" value="Winged helix' DNA-binding domain"/>
    <property type="match status" value="1"/>
</dbReference>
<sequence>MPKISSSKTSPLSVHSASANEPPFEQPCPIRDVLNRIGDQWSLLVLETLYPEKKRFNELMREIGDISKQMLSRTLKKLEQDGFITREVYPEIPPRVEYELTPLGHSFLKPMRTLVGWADDHHRDIVNARQRYQPAERQWQQPK</sequence>
<dbReference type="Gene3D" id="1.10.10.10">
    <property type="entry name" value="Winged helix-like DNA-binding domain superfamily/Winged helix DNA-binding domain"/>
    <property type="match status" value="1"/>
</dbReference>
<dbReference type="InterPro" id="IPR002577">
    <property type="entry name" value="HTH_HxlR"/>
</dbReference>
<dbReference type="PROSITE" id="PS51118">
    <property type="entry name" value="HTH_HXLR"/>
    <property type="match status" value="1"/>
</dbReference>
<feature type="region of interest" description="Disordered" evidence="4">
    <location>
        <begin position="1"/>
        <end position="25"/>
    </location>
</feature>